<comment type="caution">
    <text evidence="1">The sequence shown here is derived from an EMBL/GenBank/DDBJ whole genome shotgun (WGS) entry which is preliminary data.</text>
</comment>
<evidence type="ECO:0000313" key="2">
    <source>
        <dbReference type="Proteomes" id="UP000830395"/>
    </source>
</evidence>
<accession>A0ACC5Y0U5</accession>
<proteinExistence type="predicted"/>
<organism evidence="1 2">
    <name type="scientific">Pangasius djambal</name>
    <dbReference type="NCBI Taxonomy" id="1691987"/>
    <lineage>
        <taxon>Eukaryota</taxon>
        <taxon>Metazoa</taxon>
        <taxon>Chordata</taxon>
        <taxon>Craniata</taxon>
        <taxon>Vertebrata</taxon>
        <taxon>Euteleostomi</taxon>
        <taxon>Actinopterygii</taxon>
        <taxon>Neopterygii</taxon>
        <taxon>Teleostei</taxon>
        <taxon>Ostariophysi</taxon>
        <taxon>Siluriformes</taxon>
        <taxon>Pangasiidae</taxon>
        <taxon>Pangasius</taxon>
    </lineage>
</organism>
<protein>
    <submittedName>
        <fullName evidence="1">Uncharacterized protein</fullName>
    </submittedName>
</protein>
<keyword evidence="2" id="KW-1185">Reference proteome</keyword>
<dbReference type="EMBL" id="CM040976">
    <property type="protein sequence ID" value="MCJ8729355.1"/>
    <property type="molecule type" value="Genomic_DNA"/>
</dbReference>
<reference evidence="1" key="1">
    <citation type="submission" date="2020-02" db="EMBL/GenBank/DDBJ databases">
        <title>Genome sequencing of the panga catfish, Pangasius djambal.</title>
        <authorList>
            <person name="Wen M."/>
            <person name="Zahm M."/>
            <person name="Roques C."/>
            <person name="Cabau C."/>
            <person name="Klopp C."/>
            <person name="Donnadieu C."/>
            <person name="Jouanno E."/>
            <person name="Avarre J.-C."/>
            <person name="Campet M."/>
            <person name="Ha T."/>
            <person name="Dugue R."/>
            <person name="Lampietro C."/>
            <person name="Louis A."/>
            <person name="Herpin A."/>
            <person name="Echchiki A."/>
            <person name="Berthelot C."/>
            <person name="Parey E."/>
            <person name="Roest-Crollius H."/>
            <person name="Braasch I."/>
            <person name="Postlethwait J.H."/>
            <person name="Bobe J."/>
            <person name="Montfort J."/>
            <person name="Bouchez O."/>
            <person name="Begum T."/>
            <person name="Schartl M."/>
            <person name="Gustiano R."/>
            <person name="Guiguen Y."/>
        </authorList>
    </citation>
    <scope>NUCLEOTIDE SEQUENCE</scope>
    <source>
        <strain evidence="1">Pdj_M5554</strain>
    </source>
</reference>
<evidence type="ECO:0000313" key="1">
    <source>
        <dbReference type="EMBL" id="MCJ8729355.1"/>
    </source>
</evidence>
<gene>
    <name evidence="1" type="ORF">PDJAM_G00105360</name>
</gene>
<sequence length="136" mass="15036">MVIALQGSLSASSCLIIASTTVETPETQVSADIPTEYQDFQEAFSKAKTCGLPARRPYDYAIELLPGTTPPHNPIYPLSLTEQQAMEEYVQEALQEGYFHPATSPASAELFFVERKVGKLRPCINYCGLNQITVKY</sequence>
<name>A0ACC5Y0U5_9TELE</name>
<dbReference type="Proteomes" id="UP000830395">
    <property type="component" value="Chromosome 2"/>
</dbReference>